<comment type="caution">
    <text evidence="4">The sequence shown here is derived from an EMBL/GenBank/DDBJ whole genome shotgun (WGS) entry which is preliminary data.</text>
</comment>
<accession>A0AAN7Z817</accession>
<dbReference type="PROSITE" id="PS50157">
    <property type="entry name" value="ZINC_FINGER_C2H2_2"/>
    <property type="match status" value="1"/>
</dbReference>
<feature type="region of interest" description="Disordered" evidence="2">
    <location>
        <begin position="279"/>
        <end position="306"/>
    </location>
</feature>
<dbReference type="AlphaFoldDB" id="A0AAN7Z817"/>
<feature type="compositionally biased region" description="Basic and acidic residues" evidence="2">
    <location>
        <begin position="297"/>
        <end position="306"/>
    </location>
</feature>
<dbReference type="EMBL" id="JAWHQM010000025">
    <property type="protein sequence ID" value="KAK5632452.1"/>
    <property type="molecule type" value="Genomic_DNA"/>
</dbReference>
<name>A0AAN7Z817_9PEZI</name>
<dbReference type="Proteomes" id="UP001305414">
    <property type="component" value="Unassembled WGS sequence"/>
</dbReference>
<dbReference type="InterPro" id="IPR013087">
    <property type="entry name" value="Znf_C2H2_type"/>
</dbReference>
<dbReference type="Gene3D" id="3.30.160.60">
    <property type="entry name" value="Classic Zinc Finger"/>
    <property type="match status" value="1"/>
</dbReference>
<evidence type="ECO:0000313" key="4">
    <source>
        <dbReference type="EMBL" id="KAK5632452.1"/>
    </source>
</evidence>
<evidence type="ECO:0000256" key="1">
    <source>
        <dbReference type="PROSITE-ProRule" id="PRU00042"/>
    </source>
</evidence>
<feature type="domain" description="C2H2-type" evidence="3">
    <location>
        <begin position="239"/>
        <end position="262"/>
    </location>
</feature>
<dbReference type="SUPFAM" id="SSF57667">
    <property type="entry name" value="beta-beta-alpha zinc fingers"/>
    <property type="match status" value="1"/>
</dbReference>
<dbReference type="GO" id="GO:0008270">
    <property type="term" value="F:zinc ion binding"/>
    <property type="evidence" value="ECO:0007669"/>
    <property type="project" value="UniProtKB-KW"/>
</dbReference>
<evidence type="ECO:0000256" key="2">
    <source>
        <dbReference type="SAM" id="MobiDB-lite"/>
    </source>
</evidence>
<keyword evidence="1" id="KW-0479">Metal-binding</keyword>
<gene>
    <name evidence="4" type="ORF">RRF57_008166</name>
</gene>
<evidence type="ECO:0000259" key="3">
    <source>
        <dbReference type="PROSITE" id="PS50157"/>
    </source>
</evidence>
<keyword evidence="1" id="KW-0862">Zinc</keyword>
<reference evidence="4 5" key="1">
    <citation type="submission" date="2023-10" db="EMBL/GenBank/DDBJ databases">
        <title>Draft genome sequence of Xylaria bambusicola isolate GMP-LS, the root and basal stem rot pathogen of sugarcane in Indonesia.</title>
        <authorList>
            <person name="Selvaraj P."/>
            <person name="Muralishankar V."/>
            <person name="Muruganantham S."/>
            <person name="Sp S."/>
            <person name="Haryani S."/>
            <person name="Lau K.J.X."/>
            <person name="Naqvi N.I."/>
        </authorList>
    </citation>
    <scope>NUCLEOTIDE SEQUENCE [LARGE SCALE GENOMIC DNA]</scope>
    <source>
        <strain evidence="4">GMP-LS</strain>
    </source>
</reference>
<dbReference type="InterPro" id="IPR036236">
    <property type="entry name" value="Znf_C2H2_sf"/>
</dbReference>
<evidence type="ECO:0000313" key="5">
    <source>
        <dbReference type="Proteomes" id="UP001305414"/>
    </source>
</evidence>
<keyword evidence="1" id="KW-0863">Zinc-finger</keyword>
<keyword evidence="5" id="KW-1185">Reference proteome</keyword>
<feature type="compositionally biased region" description="Basic residues" evidence="2">
    <location>
        <begin position="285"/>
        <end position="296"/>
    </location>
</feature>
<dbReference type="SMART" id="SM00355">
    <property type="entry name" value="ZnF_C2H2"/>
    <property type="match status" value="2"/>
</dbReference>
<dbReference type="PROSITE" id="PS00028">
    <property type="entry name" value="ZINC_FINGER_C2H2_1"/>
    <property type="match status" value="1"/>
</dbReference>
<sequence>MSTITDFTLGREEFPCGSSARSFSVASAPGAVPSPYTPTSGRSTPVLLPMMMGPDNGGCGALGMEATSSHNIFGSNVSPTGSEPVHFLDMGYNFPQQLVSPPLEYAQPQYTTEAFNSYTGMPALSWQTDGQQLFGERFTPGVNPALGEAIYPPSYFSIQERSAALHQVQGQCRVSKRAKIPMVMIERHNASSLESIPALVCTSGAHKCPHPNCRDRKPFKRQEHLKRHQTTVHGGLDSVKCQFCSGRFNRNDNYRTHLKLHTETGGRTPYFAEAQSVYEEEMRKTKQRRQGNKRAGTRVDRRRTSS</sequence>
<protein>
    <recommendedName>
        <fullName evidence="3">C2H2-type domain-containing protein</fullName>
    </recommendedName>
</protein>
<proteinExistence type="predicted"/>
<organism evidence="4 5">
    <name type="scientific">Xylaria bambusicola</name>
    <dbReference type="NCBI Taxonomy" id="326684"/>
    <lineage>
        <taxon>Eukaryota</taxon>
        <taxon>Fungi</taxon>
        <taxon>Dikarya</taxon>
        <taxon>Ascomycota</taxon>
        <taxon>Pezizomycotina</taxon>
        <taxon>Sordariomycetes</taxon>
        <taxon>Xylariomycetidae</taxon>
        <taxon>Xylariales</taxon>
        <taxon>Xylariaceae</taxon>
        <taxon>Xylaria</taxon>
    </lineage>
</organism>